<evidence type="ECO:0000313" key="3">
    <source>
        <dbReference type="Proteomes" id="UP001143347"/>
    </source>
</evidence>
<sequence>MAGEGSGLNLDVVAAQASSQSIAGIVEQMRGILRQIESSAQSGMATWGGTAAKSYNTTQTDWSGTAQKLQAALDEIEGKLTTGFKGYAEHDEDIAQAITSSVGHLKL</sequence>
<reference evidence="2" key="1">
    <citation type="submission" date="2022-10" db="EMBL/GenBank/DDBJ databases">
        <title>WGS of marine actinomycetes from Thailand.</title>
        <authorList>
            <person name="Thawai C."/>
        </authorList>
    </citation>
    <scope>NUCLEOTIDE SEQUENCE</scope>
    <source>
        <strain evidence="2">SW21</strain>
    </source>
</reference>
<gene>
    <name evidence="2" type="ORF">OSB52_10210</name>
</gene>
<proteinExistence type="inferred from homology"/>
<protein>
    <recommendedName>
        <fullName evidence="1">ESAT-6-like protein</fullName>
    </recommendedName>
</protein>
<accession>A0A9X3D3N2</accession>
<dbReference type="InterPro" id="IPR036689">
    <property type="entry name" value="ESAT-6-like_sf"/>
</dbReference>
<dbReference type="EMBL" id="JAPKFM010000008">
    <property type="protein sequence ID" value="MCX2964464.1"/>
    <property type="molecule type" value="Genomic_DNA"/>
</dbReference>
<comment type="similarity">
    <text evidence="1">Belongs to the WXG100 family.</text>
</comment>
<evidence type="ECO:0000256" key="1">
    <source>
        <dbReference type="RuleBase" id="RU362001"/>
    </source>
</evidence>
<evidence type="ECO:0000313" key="2">
    <source>
        <dbReference type="EMBL" id="MCX2964464.1"/>
    </source>
</evidence>
<organism evidence="2 3">
    <name type="scientific">Gordonia aquimaris</name>
    <dbReference type="NCBI Taxonomy" id="2984863"/>
    <lineage>
        <taxon>Bacteria</taxon>
        <taxon>Bacillati</taxon>
        <taxon>Actinomycetota</taxon>
        <taxon>Actinomycetes</taxon>
        <taxon>Mycobacteriales</taxon>
        <taxon>Gordoniaceae</taxon>
        <taxon>Gordonia</taxon>
    </lineage>
</organism>
<comment type="caution">
    <text evidence="2">The sequence shown here is derived from an EMBL/GenBank/DDBJ whole genome shotgun (WGS) entry which is preliminary data.</text>
</comment>
<dbReference type="Pfam" id="PF06013">
    <property type="entry name" value="WXG100"/>
    <property type="match status" value="1"/>
</dbReference>
<dbReference type="SUPFAM" id="SSF140453">
    <property type="entry name" value="EsxAB dimer-like"/>
    <property type="match status" value="1"/>
</dbReference>
<name>A0A9X3D3N2_9ACTN</name>
<dbReference type="Proteomes" id="UP001143347">
    <property type="component" value="Unassembled WGS sequence"/>
</dbReference>
<dbReference type="InterPro" id="IPR010310">
    <property type="entry name" value="T7SS_ESAT-6-like"/>
</dbReference>
<dbReference type="AlphaFoldDB" id="A0A9X3D3N2"/>
<keyword evidence="3" id="KW-1185">Reference proteome</keyword>
<dbReference type="Gene3D" id="1.10.287.1060">
    <property type="entry name" value="ESAT-6-like"/>
    <property type="match status" value="1"/>
</dbReference>
<dbReference type="NCBIfam" id="TIGR03930">
    <property type="entry name" value="WXG100_ESAT6"/>
    <property type="match status" value="1"/>
</dbReference>
<dbReference type="RefSeq" id="WP_235725019.1">
    <property type="nucleotide sequence ID" value="NZ_JAPKFM010000008.1"/>
</dbReference>